<accession>A0A061IZ89</accession>
<gene>
    <name evidence="1" type="ORF">TRSC58_03829</name>
</gene>
<proteinExistence type="predicted"/>
<comment type="caution">
    <text evidence="1">The sequence shown here is derived from an EMBL/GenBank/DDBJ whole genome shotgun (WGS) entry which is preliminary data.</text>
</comment>
<dbReference type="VEuPathDB" id="TriTrypDB:TRSC58_03829"/>
<dbReference type="AlphaFoldDB" id="A0A061IZ89"/>
<dbReference type="OrthoDB" id="245125at2759"/>
<dbReference type="Proteomes" id="UP000031737">
    <property type="component" value="Unassembled WGS sequence"/>
</dbReference>
<name>A0A061IZ89_TRYRA</name>
<reference evidence="1 2" key="1">
    <citation type="submission" date="2013-07" db="EMBL/GenBank/DDBJ databases">
        <authorList>
            <person name="Stoco P.H."/>
            <person name="Wagner G."/>
            <person name="Gerber A."/>
            <person name="Zaha A."/>
            <person name="Thompson C."/>
            <person name="Bartholomeu D.C."/>
            <person name="Luckemeyer D.D."/>
            <person name="Bahia D."/>
            <person name="Loreto E."/>
            <person name="Prestes E.B."/>
            <person name="Lima F.M."/>
            <person name="Rodrigues-Luiz G."/>
            <person name="Vallejo G.A."/>
            <person name="Filho J.F."/>
            <person name="Monteiro K.M."/>
            <person name="Tyler K.M."/>
            <person name="de Almeida L.G."/>
            <person name="Ortiz M.F."/>
            <person name="Siervo M.A."/>
            <person name="de Moraes M.H."/>
            <person name="Cunha O.L."/>
            <person name="Mendonca-Neto R."/>
            <person name="Silva R."/>
            <person name="Teixeira S.M."/>
            <person name="Murta S.M."/>
            <person name="Sincero T.C."/>
            <person name="Mendes T.A."/>
            <person name="Urmenyi T.P."/>
            <person name="Silva V.G."/>
            <person name="da Rocha W.D."/>
            <person name="Andersson B."/>
            <person name="Romanha A.J."/>
            <person name="Steindel M."/>
            <person name="de Vasconcelos A.T."/>
            <person name="Grisard E.C."/>
        </authorList>
    </citation>
    <scope>NUCLEOTIDE SEQUENCE [LARGE SCALE GENOMIC DNA]</scope>
    <source>
        <strain evidence="1 2">SC58</strain>
    </source>
</reference>
<protein>
    <submittedName>
        <fullName evidence="1">Uncharacterized protein</fullName>
    </submittedName>
</protein>
<sequence length="245" mass="27560">MDVSTVNVLAAALGDEEHFGLNYVAVLLARRISELPHVSSILVFEDRLFDALQDLLELRQVSPQVTQHILYTFVNLSGHPKLHFKLARSRRLVFFAIETIFRVLKMEIVEQTSRKVQRVMNSVTSPADDPRVISRRRQTLDITPELSREVTCTLKHICTAVSCAMMIANLLSFSENRASMLSLCPELVCALGLCDSQKVSVRLWEVARCATDYLHEDEAMMGTQSLMHLESPELEDGIVSDGVCK</sequence>
<keyword evidence="2" id="KW-1185">Reference proteome</keyword>
<evidence type="ECO:0000313" key="1">
    <source>
        <dbReference type="EMBL" id="ESL08468.1"/>
    </source>
</evidence>
<dbReference type="EMBL" id="AUPL01003829">
    <property type="protein sequence ID" value="ESL08468.1"/>
    <property type="molecule type" value="Genomic_DNA"/>
</dbReference>
<organism evidence="1 2">
    <name type="scientific">Trypanosoma rangeli SC58</name>
    <dbReference type="NCBI Taxonomy" id="429131"/>
    <lineage>
        <taxon>Eukaryota</taxon>
        <taxon>Discoba</taxon>
        <taxon>Euglenozoa</taxon>
        <taxon>Kinetoplastea</taxon>
        <taxon>Metakinetoplastina</taxon>
        <taxon>Trypanosomatida</taxon>
        <taxon>Trypanosomatidae</taxon>
        <taxon>Trypanosoma</taxon>
        <taxon>Herpetosoma</taxon>
    </lineage>
</organism>
<evidence type="ECO:0000313" key="2">
    <source>
        <dbReference type="Proteomes" id="UP000031737"/>
    </source>
</evidence>